<evidence type="ECO:0000256" key="2">
    <source>
        <dbReference type="ARBA" id="ARBA00006648"/>
    </source>
</evidence>
<sequence>MKFVLVLAVLCVGVAESYFFEDYPNARSLIPADIVAFVEKLRSDEVAAINAANKRHPGNIKAIIKDIEHTAPALAIKATPIVRKYQRIVKSFTPAGRKYADELLQSLSLIAVNPDDKRIQSTAQTLLAKWKALDKTTQAQLNAKFPNALAGLEKVAKEGPGSFRRPGVKPAANPVQSKGFLRDAPKAAARAAPNVRPNSAVAQG</sequence>
<proteinExistence type="inferred from homology"/>
<dbReference type="InterPro" id="IPR008632">
    <property type="entry name" value="Gp-FAR-1"/>
</dbReference>
<evidence type="ECO:0000313" key="9">
    <source>
        <dbReference type="EMBL" id="CAD5233901.1"/>
    </source>
</evidence>
<dbReference type="GO" id="GO:0008289">
    <property type="term" value="F:lipid binding"/>
    <property type="evidence" value="ECO:0007669"/>
    <property type="project" value="UniProtKB-KW"/>
</dbReference>
<keyword evidence="4 8" id="KW-0732">Signal</keyword>
<dbReference type="SMR" id="A0A1I7SL41"/>
<accession>A0A1I7SL41</accession>
<dbReference type="Proteomes" id="UP000095284">
    <property type="component" value="Unplaced"/>
</dbReference>
<name>A0A1I7SL41_BURXY</name>
<evidence type="ECO:0000256" key="6">
    <source>
        <dbReference type="ARBA" id="ARBA00023121"/>
    </source>
</evidence>
<evidence type="ECO:0000313" key="13">
    <source>
        <dbReference type="WBParaSite" id="BXY_1377300.1"/>
    </source>
</evidence>
<organism evidence="11 13">
    <name type="scientific">Bursaphelenchus xylophilus</name>
    <name type="common">Pinewood nematode worm</name>
    <name type="synonym">Aphelenchoides xylophilus</name>
    <dbReference type="NCBI Taxonomy" id="6326"/>
    <lineage>
        <taxon>Eukaryota</taxon>
        <taxon>Metazoa</taxon>
        <taxon>Ecdysozoa</taxon>
        <taxon>Nematoda</taxon>
        <taxon>Chromadorea</taxon>
        <taxon>Rhabditida</taxon>
        <taxon>Tylenchina</taxon>
        <taxon>Tylenchomorpha</taxon>
        <taxon>Aphelenchoidea</taxon>
        <taxon>Aphelenchoididae</taxon>
        <taxon>Bursaphelenchus</taxon>
    </lineage>
</organism>
<dbReference type="OrthoDB" id="10382340at2759"/>
<gene>
    <name evidence="9" type="ORF">BXYJ_LOCUS13992</name>
</gene>
<keyword evidence="6" id="KW-0446">Lipid-binding</keyword>
<evidence type="ECO:0000313" key="10">
    <source>
        <dbReference type="EMBL" id="CAG9129360.1"/>
    </source>
</evidence>
<evidence type="ECO:0000256" key="4">
    <source>
        <dbReference type="ARBA" id="ARBA00022729"/>
    </source>
</evidence>
<dbReference type="AlphaFoldDB" id="A0A1I7SL41"/>
<evidence type="ECO:0000256" key="8">
    <source>
        <dbReference type="SAM" id="SignalP"/>
    </source>
</evidence>
<evidence type="ECO:0000313" key="12">
    <source>
        <dbReference type="Proteomes" id="UP000659654"/>
    </source>
</evidence>
<evidence type="ECO:0000256" key="5">
    <source>
        <dbReference type="ARBA" id="ARBA00023054"/>
    </source>
</evidence>
<reference evidence="13" key="1">
    <citation type="submission" date="2016-11" db="UniProtKB">
        <authorList>
            <consortium name="WormBaseParasite"/>
        </authorList>
    </citation>
    <scope>IDENTIFICATION</scope>
</reference>
<keyword evidence="12" id="KW-1185">Reference proteome</keyword>
<dbReference type="Proteomes" id="UP000659654">
    <property type="component" value="Unassembled WGS sequence"/>
</dbReference>
<dbReference type="Gene3D" id="1.20.120.1100">
    <property type="match status" value="1"/>
</dbReference>
<evidence type="ECO:0000256" key="3">
    <source>
        <dbReference type="ARBA" id="ARBA00022525"/>
    </source>
</evidence>
<protein>
    <submittedName>
        <fullName evidence="9">(pine wood nematode) hypothetical protein</fullName>
    </submittedName>
</protein>
<dbReference type="WBParaSite" id="BXY_1377300.1">
    <property type="protein sequence ID" value="BXY_1377300.1"/>
    <property type="gene ID" value="BXY_1377300"/>
</dbReference>
<dbReference type="GO" id="GO:0005576">
    <property type="term" value="C:extracellular region"/>
    <property type="evidence" value="ECO:0007669"/>
    <property type="project" value="UniProtKB-SubCell"/>
</dbReference>
<evidence type="ECO:0000256" key="7">
    <source>
        <dbReference type="SAM" id="MobiDB-lite"/>
    </source>
</evidence>
<feature type="compositionally biased region" description="Low complexity" evidence="7">
    <location>
        <begin position="186"/>
        <end position="204"/>
    </location>
</feature>
<keyword evidence="5" id="KW-0175">Coiled coil</keyword>
<reference evidence="10" key="2">
    <citation type="submission" date="2020-08" db="EMBL/GenBank/DDBJ databases">
        <authorList>
            <person name="Kikuchi T."/>
        </authorList>
    </citation>
    <scope>NUCLEOTIDE SEQUENCE</scope>
    <source>
        <strain evidence="9">Ka4C1</strain>
    </source>
</reference>
<evidence type="ECO:0000313" key="11">
    <source>
        <dbReference type="Proteomes" id="UP000095284"/>
    </source>
</evidence>
<evidence type="ECO:0000256" key="1">
    <source>
        <dbReference type="ARBA" id="ARBA00004613"/>
    </source>
</evidence>
<dbReference type="Pfam" id="PF05823">
    <property type="entry name" value="Gp-FAR-1"/>
    <property type="match status" value="1"/>
</dbReference>
<feature type="region of interest" description="Disordered" evidence="7">
    <location>
        <begin position="159"/>
        <end position="204"/>
    </location>
</feature>
<comment type="similarity">
    <text evidence="2">Belongs to the fatty-acid and retinol-binding protein (FARBP) family.</text>
</comment>
<dbReference type="EMBL" id="CAJFCV020000006">
    <property type="protein sequence ID" value="CAG9129360.1"/>
    <property type="molecule type" value="Genomic_DNA"/>
</dbReference>
<keyword evidence="3" id="KW-0964">Secreted</keyword>
<dbReference type="Proteomes" id="UP000582659">
    <property type="component" value="Unassembled WGS sequence"/>
</dbReference>
<dbReference type="EMBL" id="CAJFDI010000006">
    <property type="protein sequence ID" value="CAD5233901.1"/>
    <property type="molecule type" value="Genomic_DNA"/>
</dbReference>
<comment type="subcellular location">
    <subcellularLocation>
        <location evidence="1">Secreted</location>
    </subcellularLocation>
</comment>
<feature type="chain" id="PRO_5036022225" evidence="8">
    <location>
        <begin position="18"/>
        <end position="204"/>
    </location>
</feature>
<feature type="signal peptide" evidence="8">
    <location>
        <begin position="1"/>
        <end position="17"/>
    </location>
</feature>